<dbReference type="InterPro" id="IPR001810">
    <property type="entry name" value="F-box_dom"/>
</dbReference>
<evidence type="ECO:0000313" key="2">
    <source>
        <dbReference type="EMBL" id="KTB34461.1"/>
    </source>
</evidence>
<organism evidence="2 3">
    <name type="scientific">Moniliophthora roreri</name>
    <name type="common">Frosty pod rot fungus</name>
    <name type="synonym">Monilia roreri</name>
    <dbReference type="NCBI Taxonomy" id="221103"/>
    <lineage>
        <taxon>Eukaryota</taxon>
        <taxon>Fungi</taxon>
        <taxon>Dikarya</taxon>
        <taxon>Basidiomycota</taxon>
        <taxon>Agaricomycotina</taxon>
        <taxon>Agaricomycetes</taxon>
        <taxon>Agaricomycetidae</taxon>
        <taxon>Agaricales</taxon>
        <taxon>Marasmiineae</taxon>
        <taxon>Marasmiaceae</taxon>
        <taxon>Moniliophthora</taxon>
    </lineage>
</organism>
<name>A0A0W0FDR7_MONRR</name>
<protein>
    <recommendedName>
        <fullName evidence="1">F-box domain-containing protein</fullName>
    </recommendedName>
</protein>
<feature type="domain" description="F-box" evidence="1">
    <location>
        <begin position="10"/>
        <end position="63"/>
    </location>
</feature>
<sequence>MSSQSQIPITRLPVEILSLIFIECPHIDSTFKAQTTPWTLGRVCRAWRAVALGTPELWRIIHLNLQELSNKGAYSQVYASILSAALERSAEGPLDIHITPRCNSIESLVDYRPLFEMVLDHCERWHSFILSAGRSRWVKREVGSHVVLHEVWTSHIDATRLDLSILRLNKDRKLSFPLLEEVKLDEAEKCRNTQRFFRRLRSAPLLTRATLSQSGDFSLTAGVFPQLKWGRITHLELTGCSVHEIMPLLGSASFSRLETLLLQLGLFYCWPNDVFPRHLNALPMMAVVLPKLRRLRIPLKDPYLSVVCANLKLPILRELELVMGGCQSDMNAVIRMIDGSGSPNIKTIVLAHVSMMEYTIKRLLHHPAVANATRLELLEGFYAGYLFDSIASGELLPKLKDLRIGCINGPLSLPLNAMKRLIETRARKGSGIRSLSITMAHRKSRVQWAEESRTLVAPDCMLSVDFVHCEGGEANVVVGVIGIIHLLFRQDTMLDKSIIATNLEENMPTLDFLFTMLESYDGFTAKNMKKHKLHETVRLCADAPVMPREAEFHIKERAKNLYERWERASLLPRRRVMPPRHS</sequence>
<dbReference type="SUPFAM" id="SSF81383">
    <property type="entry name" value="F-box domain"/>
    <property type="match status" value="1"/>
</dbReference>
<dbReference type="InterPro" id="IPR036047">
    <property type="entry name" value="F-box-like_dom_sf"/>
</dbReference>
<dbReference type="Pfam" id="PF12937">
    <property type="entry name" value="F-box-like"/>
    <property type="match status" value="1"/>
</dbReference>
<dbReference type="EMBL" id="LATX01002076">
    <property type="protein sequence ID" value="KTB34461.1"/>
    <property type="molecule type" value="Genomic_DNA"/>
</dbReference>
<accession>A0A0W0FDR7</accession>
<gene>
    <name evidence="2" type="ORF">WG66_12984</name>
</gene>
<dbReference type="Gene3D" id="3.80.10.10">
    <property type="entry name" value="Ribonuclease Inhibitor"/>
    <property type="match status" value="1"/>
</dbReference>
<dbReference type="AlphaFoldDB" id="A0A0W0FDR7"/>
<dbReference type="PANTHER" id="PTHR38926:SF5">
    <property type="entry name" value="F-BOX AND LEUCINE-RICH REPEAT PROTEIN 6"/>
    <property type="match status" value="1"/>
</dbReference>
<dbReference type="InterPro" id="IPR032675">
    <property type="entry name" value="LRR_dom_sf"/>
</dbReference>
<evidence type="ECO:0000259" key="1">
    <source>
        <dbReference type="Pfam" id="PF12937"/>
    </source>
</evidence>
<reference evidence="2 3" key="1">
    <citation type="submission" date="2015-12" db="EMBL/GenBank/DDBJ databases">
        <title>Draft genome sequence of Moniliophthora roreri, the causal agent of frosty pod rot of cacao.</title>
        <authorList>
            <person name="Aime M.C."/>
            <person name="Diaz-Valderrama J.R."/>
            <person name="Kijpornyongpan T."/>
            <person name="Phillips-Mora W."/>
        </authorList>
    </citation>
    <scope>NUCLEOTIDE SEQUENCE [LARGE SCALE GENOMIC DNA]</scope>
    <source>
        <strain evidence="2 3">MCA 2952</strain>
    </source>
</reference>
<comment type="caution">
    <text evidence="2">The sequence shown here is derived from an EMBL/GenBank/DDBJ whole genome shotgun (WGS) entry which is preliminary data.</text>
</comment>
<dbReference type="Gene3D" id="1.20.1280.50">
    <property type="match status" value="1"/>
</dbReference>
<proteinExistence type="predicted"/>
<evidence type="ECO:0000313" key="3">
    <source>
        <dbReference type="Proteomes" id="UP000054988"/>
    </source>
</evidence>
<dbReference type="PANTHER" id="PTHR38926">
    <property type="entry name" value="F-BOX DOMAIN CONTAINING PROTEIN, EXPRESSED"/>
    <property type="match status" value="1"/>
</dbReference>
<dbReference type="Proteomes" id="UP000054988">
    <property type="component" value="Unassembled WGS sequence"/>
</dbReference>